<sequence length="256" mass="28575">MTEMKLLKMLFVMVSVFLVCWGPYVAVIFYLTFASTASISQYAVLTVSWVTRLNAVINPVIYGYLNKHFRQGFYDLLRSCPCKCAKTIHFRVDMSTVSPTDHRVVTLHLQRRDNAPPIPDNGDIFVVSKNGIENKNINGLKKISVAEVHREDVRTNVPCSSSPGIPPPAGNEEASSGTNQDSLELKSNWMKGYGTRKRLLPPLGSTPETLVETNKKKRKGKKKRMKRRKSLETPEAHDELRTLKGVGNVTASVGSL</sequence>
<dbReference type="PROSITE" id="PS50262">
    <property type="entry name" value="G_PROTEIN_RECEP_F1_2"/>
    <property type="match status" value="1"/>
</dbReference>
<keyword evidence="5" id="KW-0297">G-protein coupled receptor</keyword>
<dbReference type="Gene3D" id="1.20.1070.10">
    <property type="entry name" value="Rhodopsin 7-helix transmembrane proteins"/>
    <property type="match status" value="1"/>
</dbReference>
<evidence type="ECO:0000256" key="1">
    <source>
        <dbReference type="ARBA" id="ARBA00004651"/>
    </source>
</evidence>
<feature type="transmembrane region" description="Helical" evidence="10">
    <location>
        <begin position="9"/>
        <end position="33"/>
    </location>
</feature>
<keyword evidence="12" id="KW-1185">Reference proteome</keyword>
<evidence type="ECO:0000256" key="4">
    <source>
        <dbReference type="ARBA" id="ARBA00022989"/>
    </source>
</evidence>
<evidence type="ECO:0000256" key="9">
    <source>
        <dbReference type="SAM" id="MobiDB-lite"/>
    </source>
</evidence>
<dbReference type="InterPro" id="IPR017452">
    <property type="entry name" value="GPCR_Rhodpsn_7TM"/>
</dbReference>
<dbReference type="GeneID" id="100373023"/>
<dbReference type="SUPFAM" id="SSF81321">
    <property type="entry name" value="Family A G protein-coupled receptor-like"/>
    <property type="match status" value="1"/>
</dbReference>
<feature type="region of interest" description="Disordered" evidence="9">
    <location>
        <begin position="154"/>
        <end position="182"/>
    </location>
</feature>
<dbReference type="Proteomes" id="UP000694865">
    <property type="component" value="Unplaced"/>
</dbReference>
<evidence type="ECO:0000259" key="11">
    <source>
        <dbReference type="PROSITE" id="PS50262"/>
    </source>
</evidence>
<evidence type="ECO:0000313" key="12">
    <source>
        <dbReference type="Proteomes" id="UP000694865"/>
    </source>
</evidence>
<feature type="transmembrane region" description="Helical" evidence="10">
    <location>
        <begin position="39"/>
        <end position="65"/>
    </location>
</feature>
<evidence type="ECO:0000256" key="6">
    <source>
        <dbReference type="ARBA" id="ARBA00023136"/>
    </source>
</evidence>
<evidence type="ECO:0000256" key="3">
    <source>
        <dbReference type="ARBA" id="ARBA00022692"/>
    </source>
</evidence>
<keyword evidence="2" id="KW-1003">Cell membrane</keyword>
<feature type="region of interest" description="Disordered" evidence="9">
    <location>
        <begin position="195"/>
        <end position="256"/>
    </location>
</feature>
<organism evidence="12 13">
    <name type="scientific">Saccoglossus kowalevskii</name>
    <name type="common">Acorn worm</name>
    <dbReference type="NCBI Taxonomy" id="10224"/>
    <lineage>
        <taxon>Eukaryota</taxon>
        <taxon>Metazoa</taxon>
        <taxon>Hemichordata</taxon>
        <taxon>Enteropneusta</taxon>
        <taxon>Harrimaniidae</taxon>
        <taxon>Saccoglossus</taxon>
    </lineage>
</organism>
<evidence type="ECO:0000256" key="10">
    <source>
        <dbReference type="SAM" id="Phobius"/>
    </source>
</evidence>
<evidence type="ECO:0000313" key="13">
    <source>
        <dbReference type="RefSeq" id="XP_006817066.1"/>
    </source>
</evidence>
<keyword evidence="8" id="KW-0807">Transducer</keyword>
<feature type="domain" description="G-protein coupled receptors family 1 profile" evidence="11">
    <location>
        <begin position="1"/>
        <end position="62"/>
    </location>
</feature>
<evidence type="ECO:0000256" key="8">
    <source>
        <dbReference type="ARBA" id="ARBA00023224"/>
    </source>
</evidence>
<evidence type="ECO:0000256" key="2">
    <source>
        <dbReference type="ARBA" id="ARBA00022475"/>
    </source>
</evidence>
<dbReference type="Pfam" id="PF00001">
    <property type="entry name" value="7tm_1"/>
    <property type="match status" value="1"/>
</dbReference>
<keyword evidence="7" id="KW-0675">Receptor</keyword>
<comment type="subcellular location">
    <subcellularLocation>
        <location evidence="1">Cell membrane</location>
        <topology evidence="1">Multi-pass membrane protein</topology>
    </subcellularLocation>
</comment>
<keyword evidence="3 10" id="KW-0812">Transmembrane</keyword>
<dbReference type="InterPro" id="IPR000276">
    <property type="entry name" value="GPCR_Rhodpsn"/>
</dbReference>
<name>A0ABM0MAM5_SACKO</name>
<keyword evidence="6 10" id="KW-0472">Membrane</keyword>
<dbReference type="PANTHER" id="PTHR22752">
    <property type="entry name" value="G PROTEIN-COUPLED RECEPTOR"/>
    <property type="match status" value="1"/>
</dbReference>
<reference evidence="13" key="1">
    <citation type="submission" date="2025-08" db="UniProtKB">
        <authorList>
            <consortium name="RefSeq"/>
        </authorList>
    </citation>
    <scope>IDENTIFICATION</scope>
    <source>
        <tissue evidence="13">Testes</tissue>
    </source>
</reference>
<gene>
    <name evidence="13" type="primary">LOC100373023</name>
</gene>
<evidence type="ECO:0000256" key="7">
    <source>
        <dbReference type="ARBA" id="ARBA00023170"/>
    </source>
</evidence>
<proteinExistence type="predicted"/>
<feature type="compositionally biased region" description="Basic residues" evidence="9">
    <location>
        <begin position="215"/>
        <end position="229"/>
    </location>
</feature>
<dbReference type="RefSeq" id="XP_006817066.1">
    <property type="nucleotide sequence ID" value="XM_006817003.1"/>
</dbReference>
<feature type="compositionally biased region" description="Basic and acidic residues" evidence="9">
    <location>
        <begin position="230"/>
        <end position="242"/>
    </location>
</feature>
<dbReference type="PRINTS" id="PR00237">
    <property type="entry name" value="GPCRRHODOPSN"/>
</dbReference>
<protein>
    <submittedName>
        <fullName evidence="13">Probable G-protein coupled receptor 176-like</fullName>
    </submittedName>
</protein>
<evidence type="ECO:0000256" key="5">
    <source>
        <dbReference type="ARBA" id="ARBA00023040"/>
    </source>
</evidence>
<keyword evidence="4 10" id="KW-1133">Transmembrane helix</keyword>
<feature type="compositionally biased region" description="Polar residues" evidence="9">
    <location>
        <begin position="173"/>
        <end position="182"/>
    </location>
</feature>
<accession>A0ABM0MAM5</accession>